<dbReference type="InterPro" id="IPR012675">
    <property type="entry name" value="Beta-grasp_dom_sf"/>
</dbReference>
<dbReference type="SUPFAM" id="SSF54285">
    <property type="entry name" value="MoaD/ThiS"/>
    <property type="match status" value="1"/>
</dbReference>
<dbReference type="InterPro" id="IPR016155">
    <property type="entry name" value="Mopterin_synth/thiamin_S_b"/>
</dbReference>
<accession>A0A930V0Q8</accession>
<dbReference type="Proteomes" id="UP000656804">
    <property type="component" value="Unassembled WGS sequence"/>
</dbReference>
<dbReference type="Gene3D" id="3.10.20.30">
    <property type="match status" value="1"/>
</dbReference>
<name>A0A930V0Q8_9ACTN</name>
<dbReference type="RefSeq" id="WP_194503821.1">
    <property type="nucleotide sequence ID" value="NZ_JADIVZ010000006.1"/>
</dbReference>
<organism evidence="1 2">
    <name type="scientific">Nocardioides acrostichi</name>
    <dbReference type="NCBI Taxonomy" id="2784339"/>
    <lineage>
        <taxon>Bacteria</taxon>
        <taxon>Bacillati</taxon>
        <taxon>Actinomycetota</taxon>
        <taxon>Actinomycetes</taxon>
        <taxon>Propionibacteriales</taxon>
        <taxon>Nocardioidaceae</taxon>
        <taxon>Nocardioides</taxon>
    </lineage>
</organism>
<gene>
    <name evidence="1" type="ORF">ISG29_12700</name>
</gene>
<dbReference type="EMBL" id="JADIVZ010000006">
    <property type="protein sequence ID" value="MBF4162550.1"/>
    <property type="molecule type" value="Genomic_DNA"/>
</dbReference>
<dbReference type="AlphaFoldDB" id="A0A930V0Q8"/>
<dbReference type="CDD" id="cd17040">
    <property type="entry name" value="Ubl_MoaD_like"/>
    <property type="match status" value="1"/>
</dbReference>
<evidence type="ECO:0000313" key="2">
    <source>
        <dbReference type="Proteomes" id="UP000656804"/>
    </source>
</evidence>
<keyword evidence="2" id="KW-1185">Reference proteome</keyword>
<sequence>MIITVRYWAGAKHAAGVDHDDLPVDGALSLAEVRARAVGLHPQGGLERVLAVCSCLIGEEPVGSGDPARVMVEPGSTVEFLPPFAGG</sequence>
<proteinExistence type="predicted"/>
<comment type="caution">
    <text evidence="1">The sequence shown here is derived from an EMBL/GenBank/DDBJ whole genome shotgun (WGS) entry which is preliminary data.</text>
</comment>
<protein>
    <submittedName>
        <fullName evidence="1">MoaD/ThiS family protein</fullName>
    </submittedName>
</protein>
<reference evidence="1" key="1">
    <citation type="submission" date="2020-11" db="EMBL/GenBank/DDBJ databases">
        <title>Nocardioides sp. CBS4Y-1, whole genome shotgun sequence.</title>
        <authorList>
            <person name="Tuo L."/>
        </authorList>
    </citation>
    <scope>NUCLEOTIDE SEQUENCE</scope>
    <source>
        <strain evidence="1">CBS4Y-1</strain>
    </source>
</reference>
<evidence type="ECO:0000313" key="1">
    <source>
        <dbReference type="EMBL" id="MBF4162550.1"/>
    </source>
</evidence>